<evidence type="ECO:0000256" key="7">
    <source>
        <dbReference type="RuleBase" id="RU003835"/>
    </source>
</evidence>
<dbReference type="GO" id="GO:0008776">
    <property type="term" value="F:acetate kinase activity"/>
    <property type="evidence" value="ECO:0007669"/>
    <property type="project" value="UniProtKB-UniRule"/>
</dbReference>
<dbReference type="HAMAP" id="MF_00020">
    <property type="entry name" value="Acetate_kinase"/>
    <property type="match status" value="1"/>
</dbReference>
<proteinExistence type="inferred from homology"/>
<keyword evidence="6" id="KW-0460">Magnesium</keyword>
<dbReference type="OrthoDB" id="9802453at2"/>
<dbReference type="InterPro" id="IPR023865">
    <property type="entry name" value="Aliphatic_acid_kinase_CS"/>
</dbReference>
<comment type="subunit">
    <text evidence="6">Homodimer.</text>
</comment>
<dbReference type="InterPro" id="IPR004372">
    <property type="entry name" value="Ac/propionate_kinase"/>
</dbReference>
<dbReference type="Pfam" id="PF00871">
    <property type="entry name" value="Acetate_kinase"/>
    <property type="match status" value="1"/>
</dbReference>
<comment type="function">
    <text evidence="6">Catalyzes the formation of acetyl phosphate from acetate and ATP. Can also catalyze the reverse reaction.</text>
</comment>
<evidence type="ECO:0000256" key="6">
    <source>
        <dbReference type="HAMAP-Rule" id="MF_00020"/>
    </source>
</evidence>
<dbReference type="NCBIfam" id="TIGR00016">
    <property type="entry name" value="ackA"/>
    <property type="match status" value="1"/>
</dbReference>
<dbReference type="PANTHER" id="PTHR21060">
    <property type="entry name" value="ACETATE KINASE"/>
    <property type="match status" value="1"/>
</dbReference>
<evidence type="ECO:0000256" key="5">
    <source>
        <dbReference type="ARBA" id="ARBA00022840"/>
    </source>
</evidence>
<keyword evidence="6" id="KW-0963">Cytoplasm</keyword>
<dbReference type="EMBL" id="CP000698">
    <property type="protein sequence ID" value="ABQ24610.1"/>
    <property type="molecule type" value="Genomic_DNA"/>
</dbReference>
<sequence length="419" mass="45932">MFILTLNCRRFSVQYQLFDWAQKKVLARGAVERVMVGDSFITHKVPGRSVHHFEQECPDHRAAVELILTTLSDGKVGVIDTSGQVTAIGHRVAHGGEKFTSSMLIDDEVLAAINEMVQLAPLHNTPNMAGILAAMEILPDIPHVAIFDTAFHQTMPPAAYIYPLPYEWYEKYGVRRYGFHGQSHLYASKRAADLLGKPAEQCSLITVHTGNGVSLCAIKNGISIDTSMGLTPLEGAMMGTRCGDIDPGIPPFMMRETDMSPHELDMVLNQKSGVIGITGRHTSRRTVLEEARVGDPRCKTALELESYRLKKYIGSYCAVTGPLDAIVFAYGEGWADWPVRGMALQGMEHFGIRLDAERDRLALAGGGEMLISSDDSPVKLFVVPTDEELVFVEDVAAILAGESSDPARFDYSFARSAGE</sequence>
<comment type="subcellular location">
    <subcellularLocation>
        <location evidence="6">Cytoplasm</location>
    </subcellularLocation>
</comment>
<dbReference type="InterPro" id="IPR000890">
    <property type="entry name" value="Aliphatic_acid_kin_short-chain"/>
</dbReference>
<dbReference type="SUPFAM" id="SSF53067">
    <property type="entry name" value="Actin-like ATPase domain"/>
    <property type="match status" value="2"/>
</dbReference>
<protein>
    <recommendedName>
        <fullName evidence="6">Acetate kinase</fullName>
        <ecNumber evidence="6">2.7.2.1</ecNumber>
    </recommendedName>
    <alternativeName>
        <fullName evidence="6">Acetokinase</fullName>
    </alternativeName>
</protein>
<dbReference type="GO" id="GO:0006083">
    <property type="term" value="P:acetate metabolic process"/>
    <property type="evidence" value="ECO:0007669"/>
    <property type="project" value="TreeGrafter"/>
</dbReference>
<dbReference type="UniPathway" id="UPA00340">
    <property type="reaction ID" value="UER00458"/>
</dbReference>
<feature type="site" description="Transition state stabilizer" evidence="6">
    <location>
        <position position="241"/>
    </location>
</feature>
<evidence type="ECO:0000256" key="4">
    <source>
        <dbReference type="ARBA" id="ARBA00022777"/>
    </source>
</evidence>
<dbReference type="PRINTS" id="PR00471">
    <property type="entry name" value="ACETATEKNASE"/>
</dbReference>
<organism evidence="8 9">
    <name type="scientific">Geotalea uraniireducens (strain Rf4)</name>
    <name type="common">Geobacter uraniireducens</name>
    <dbReference type="NCBI Taxonomy" id="351605"/>
    <lineage>
        <taxon>Bacteria</taxon>
        <taxon>Pseudomonadati</taxon>
        <taxon>Thermodesulfobacteriota</taxon>
        <taxon>Desulfuromonadia</taxon>
        <taxon>Geobacterales</taxon>
        <taxon>Geobacteraceae</taxon>
        <taxon>Geotalea</taxon>
    </lineage>
</organism>
<reference evidence="8 9" key="1">
    <citation type="submission" date="2007-05" db="EMBL/GenBank/DDBJ databases">
        <title>Complete sequence of Geobacter uraniireducens Rf4.</title>
        <authorList>
            <consortium name="US DOE Joint Genome Institute"/>
            <person name="Copeland A."/>
            <person name="Lucas S."/>
            <person name="Lapidus A."/>
            <person name="Barry K."/>
            <person name="Detter J.C."/>
            <person name="Glavina del Rio T."/>
            <person name="Hammon N."/>
            <person name="Israni S."/>
            <person name="Dalin E."/>
            <person name="Tice H."/>
            <person name="Pitluck S."/>
            <person name="Chertkov O."/>
            <person name="Brettin T."/>
            <person name="Bruce D."/>
            <person name="Han C."/>
            <person name="Schmutz J."/>
            <person name="Larimer F."/>
            <person name="Land M."/>
            <person name="Hauser L."/>
            <person name="Kyrpides N."/>
            <person name="Mikhailova N."/>
            <person name="Shelobolina E."/>
            <person name="Aklujkar M."/>
            <person name="Lovley D."/>
            <person name="Richardson P."/>
        </authorList>
    </citation>
    <scope>NUCLEOTIDE SEQUENCE [LARGE SCALE GENOMIC DNA]</scope>
    <source>
        <strain evidence="8 9">Rf4</strain>
    </source>
</reference>
<dbReference type="GO" id="GO:0000287">
    <property type="term" value="F:magnesium ion binding"/>
    <property type="evidence" value="ECO:0007669"/>
    <property type="project" value="UniProtKB-UniRule"/>
</dbReference>
<keyword evidence="9" id="KW-1185">Reference proteome</keyword>
<dbReference type="PROSITE" id="PS01076">
    <property type="entry name" value="ACETATE_KINASE_2"/>
    <property type="match status" value="1"/>
</dbReference>
<dbReference type="CDD" id="cd24010">
    <property type="entry name" value="ASKHA_NBD_AcK_PK"/>
    <property type="match status" value="1"/>
</dbReference>
<dbReference type="GO" id="GO:0005524">
    <property type="term" value="F:ATP binding"/>
    <property type="evidence" value="ECO:0007669"/>
    <property type="project" value="UniProtKB-KW"/>
</dbReference>
<dbReference type="RefSeq" id="WP_011937336.1">
    <property type="nucleotide sequence ID" value="NC_009483.1"/>
</dbReference>
<comment type="cofactor">
    <cofactor evidence="6">
        <name>Mg(2+)</name>
        <dbReference type="ChEBI" id="CHEBI:18420"/>
    </cofactor>
    <cofactor evidence="6">
        <name>Mn(2+)</name>
        <dbReference type="ChEBI" id="CHEBI:29035"/>
    </cofactor>
    <text evidence="6">Mg(2+). Can also accept Mn(2+).</text>
</comment>
<dbReference type="EC" id="2.7.2.1" evidence="6"/>
<dbReference type="Gene3D" id="3.30.420.40">
    <property type="match status" value="2"/>
</dbReference>
<feature type="binding site" evidence="6">
    <location>
        <position position="91"/>
    </location>
    <ligand>
        <name>substrate</name>
    </ligand>
</feature>
<dbReference type="KEGG" id="gur:Gura_0394"/>
<evidence type="ECO:0000256" key="3">
    <source>
        <dbReference type="ARBA" id="ARBA00022741"/>
    </source>
</evidence>
<dbReference type="PIRSF" id="PIRSF000722">
    <property type="entry name" value="Acetate_prop_kin"/>
    <property type="match status" value="1"/>
</dbReference>
<feature type="binding site" evidence="6">
    <location>
        <position position="7"/>
    </location>
    <ligand>
        <name>Mg(2+)</name>
        <dbReference type="ChEBI" id="CHEBI:18420"/>
    </ligand>
</feature>
<dbReference type="HOGENOM" id="CLU_020352_0_1_7"/>
<keyword evidence="5 6" id="KW-0067">ATP-binding</keyword>
<comment type="pathway">
    <text evidence="6">Metabolic intermediate biosynthesis; acetyl-CoA biosynthesis; acetyl-CoA from acetate: step 1/2.</text>
</comment>
<feature type="binding site" evidence="6">
    <location>
        <position position="387"/>
    </location>
    <ligand>
        <name>Mg(2+)</name>
        <dbReference type="ChEBI" id="CHEBI:18420"/>
    </ligand>
</feature>
<accession>A5GCU0</accession>
<comment type="caution">
    <text evidence="6">Lacks conserved residue(s) required for the propagation of feature annotation.</text>
</comment>
<dbReference type="STRING" id="351605.Gura_0394"/>
<feature type="site" description="Transition state stabilizer" evidence="6">
    <location>
        <position position="180"/>
    </location>
</feature>
<keyword evidence="4 6" id="KW-0418">Kinase</keyword>
<comment type="similarity">
    <text evidence="1 6 7">Belongs to the acetokinase family.</text>
</comment>
<dbReference type="Proteomes" id="UP000006695">
    <property type="component" value="Chromosome"/>
</dbReference>
<feature type="binding site" evidence="6">
    <location>
        <begin position="208"/>
        <end position="212"/>
    </location>
    <ligand>
        <name>ATP</name>
        <dbReference type="ChEBI" id="CHEBI:30616"/>
    </ligand>
</feature>
<evidence type="ECO:0000313" key="9">
    <source>
        <dbReference type="Proteomes" id="UP000006695"/>
    </source>
</evidence>
<feature type="active site" description="Proton donor/acceptor" evidence="6">
    <location>
        <position position="148"/>
    </location>
</feature>
<keyword evidence="6" id="KW-0479">Metal-binding</keyword>
<keyword evidence="2 6" id="KW-0808">Transferase</keyword>
<keyword evidence="3 6" id="KW-0547">Nucleotide-binding</keyword>
<evidence type="ECO:0000256" key="2">
    <source>
        <dbReference type="ARBA" id="ARBA00022679"/>
    </source>
</evidence>
<dbReference type="GO" id="GO:0005737">
    <property type="term" value="C:cytoplasm"/>
    <property type="evidence" value="ECO:0007669"/>
    <property type="project" value="UniProtKB-SubCell"/>
</dbReference>
<dbReference type="InterPro" id="IPR043129">
    <property type="entry name" value="ATPase_NBD"/>
</dbReference>
<name>A5GCU0_GEOUR</name>
<dbReference type="GO" id="GO:0006085">
    <property type="term" value="P:acetyl-CoA biosynthetic process"/>
    <property type="evidence" value="ECO:0007669"/>
    <property type="project" value="UniProtKB-UniRule"/>
</dbReference>
<dbReference type="AlphaFoldDB" id="A5GCU0"/>
<evidence type="ECO:0000313" key="8">
    <source>
        <dbReference type="EMBL" id="ABQ24610.1"/>
    </source>
</evidence>
<comment type="catalytic activity">
    <reaction evidence="6">
        <text>acetate + ATP = acetyl phosphate + ADP</text>
        <dbReference type="Rhea" id="RHEA:11352"/>
        <dbReference type="ChEBI" id="CHEBI:22191"/>
        <dbReference type="ChEBI" id="CHEBI:30089"/>
        <dbReference type="ChEBI" id="CHEBI:30616"/>
        <dbReference type="ChEBI" id="CHEBI:456216"/>
        <dbReference type="EC" id="2.7.2.1"/>
    </reaction>
</comment>
<evidence type="ECO:0000256" key="1">
    <source>
        <dbReference type="ARBA" id="ARBA00008748"/>
    </source>
</evidence>
<gene>
    <name evidence="6" type="primary">ackA</name>
    <name evidence="8" type="ordered locus">Gura_0394</name>
</gene>
<dbReference type="PANTHER" id="PTHR21060:SF15">
    <property type="entry name" value="ACETATE KINASE-RELATED"/>
    <property type="match status" value="1"/>
</dbReference>